<dbReference type="STRING" id="1409788.NC99_46250"/>
<reference evidence="2" key="1">
    <citation type="submission" date="2015-07" db="EMBL/GenBank/DDBJ databases">
        <title>Genome sequencing of Sunxiuqinia dokdonensis strain SK.</title>
        <authorList>
            <person name="Ahn S."/>
            <person name="Kim B.-C."/>
        </authorList>
    </citation>
    <scope>NUCLEOTIDE SEQUENCE [LARGE SCALE GENOMIC DNA]</scope>
    <source>
        <strain evidence="2">SK</strain>
    </source>
</reference>
<proteinExistence type="predicted"/>
<comment type="caution">
    <text evidence="1">The sequence shown here is derived from an EMBL/GenBank/DDBJ whole genome shotgun (WGS) entry which is preliminary data.</text>
</comment>
<dbReference type="EMBL" id="LGIA01000224">
    <property type="protein sequence ID" value="KOH42537.1"/>
    <property type="molecule type" value="Genomic_DNA"/>
</dbReference>
<evidence type="ECO:0000313" key="1">
    <source>
        <dbReference type="EMBL" id="KOH42537.1"/>
    </source>
</evidence>
<accession>A0A0L8V2T1</accession>
<organism evidence="1 2">
    <name type="scientific">Sunxiuqinia dokdonensis</name>
    <dbReference type="NCBI Taxonomy" id="1409788"/>
    <lineage>
        <taxon>Bacteria</taxon>
        <taxon>Pseudomonadati</taxon>
        <taxon>Bacteroidota</taxon>
        <taxon>Bacteroidia</taxon>
        <taxon>Marinilabiliales</taxon>
        <taxon>Prolixibacteraceae</taxon>
        <taxon>Sunxiuqinia</taxon>
    </lineage>
</organism>
<evidence type="ECO:0000313" key="2">
    <source>
        <dbReference type="Proteomes" id="UP000036958"/>
    </source>
</evidence>
<keyword evidence="2" id="KW-1185">Reference proteome</keyword>
<gene>
    <name evidence="1" type="ORF">NC99_46250</name>
</gene>
<sequence length="42" mass="5046">MTMNDFLLRRGNLAKMNQSKQKLFLPTQPFVRFPHLFVEITH</sequence>
<name>A0A0L8V2T1_9BACT</name>
<protein>
    <submittedName>
        <fullName evidence="1">Uncharacterized protein</fullName>
    </submittedName>
</protein>
<dbReference type="Proteomes" id="UP000036958">
    <property type="component" value="Unassembled WGS sequence"/>
</dbReference>
<dbReference type="AlphaFoldDB" id="A0A0L8V2T1"/>